<organism evidence="1 2">
    <name type="scientific">Sutcliffiella cohnii</name>
    <dbReference type="NCBI Taxonomy" id="33932"/>
    <lineage>
        <taxon>Bacteria</taxon>
        <taxon>Bacillati</taxon>
        <taxon>Bacillota</taxon>
        <taxon>Bacilli</taxon>
        <taxon>Bacillales</taxon>
        <taxon>Bacillaceae</taxon>
        <taxon>Sutcliffiella</taxon>
    </lineage>
</organism>
<dbReference type="KEGG" id="bcoh:BC6307_00390"/>
<evidence type="ECO:0000313" key="1">
    <source>
        <dbReference type="EMBL" id="AST89840.1"/>
    </source>
</evidence>
<gene>
    <name evidence="1" type="ORF">BC6307_00390</name>
</gene>
<evidence type="ECO:0000313" key="2">
    <source>
        <dbReference type="Proteomes" id="UP000215224"/>
    </source>
</evidence>
<dbReference type="AlphaFoldDB" id="A0A223KK23"/>
<name>A0A223KK23_9BACI</name>
<reference evidence="1 2" key="1">
    <citation type="submission" date="2016-12" db="EMBL/GenBank/DDBJ databases">
        <title>The whole genome sequencing and assembly of Bacillus cohnii DSM 6307T strain.</title>
        <authorList>
            <person name="Lee Y.-J."/>
            <person name="Yi H."/>
            <person name="Bahn Y.-S."/>
            <person name="Kim J.F."/>
            <person name="Lee D.-W."/>
        </authorList>
    </citation>
    <scope>NUCLEOTIDE SEQUENCE [LARGE SCALE GENOMIC DNA]</scope>
    <source>
        <strain evidence="1 2">DSM 6307</strain>
    </source>
</reference>
<sequence>MNQEDIWTGSYYDLSIEFPLETKPHQLKDSLSSATQLKEFSLSILDEPLSPGELVYLQGSLGEFPCMLSVMVVEGEATWLDFSIPVQLFEKRYDVIYPLTVDKNRWLMEINELYIALAQTIYNSLPFQLAMIGEEVAGMTTSTTIDIATSKTMSTILPPSLQDKLQLETTGETLSNNLRFYLPIEGE</sequence>
<proteinExistence type="predicted"/>
<keyword evidence="2" id="KW-1185">Reference proteome</keyword>
<dbReference type="Proteomes" id="UP000215224">
    <property type="component" value="Chromosome"/>
</dbReference>
<protein>
    <submittedName>
        <fullName evidence="1">Uncharacterized protein</fullName>
    </submittedName>
</protein>
<accession>A0A223KK23</accession>
<dbReference type="RefSeq" id="WP_066416180.1">
    <property type="nucleotide sequence ID" value="NZ_CP018866.1"/>
</dbReference>
<dbReference type="EMBL" id="CP018866">
    <property type="protein sequence ID" value="AST89840.1"/>
    <property type="molecule type" value="Genomic_DNA"/>
</dbReference>